<dbReference type="InterPro" id="IPR044946">
    <property type="entry name" value="Restrct_endonuc_typeI_TRD_sf"/>
</dbReference>
<sequence>MVDKSNLAYKFQEVEKEIDYTYLPDKLQYTSVSLTEVFSNKLRLEASAFSIAARNAIEKLQQCKNGVSNLYPNPDFVIDAFHAPRFKRNYIKSTVPNSVGFLGSAEMLNIKPKAIKFLPKAQAVQKNLFVEKGTVLISCSGTIGKTTFVNKTLKNYSFSQHIIRLICKEYSGYVYAFLNTNEAQAQVQSLIYGAVIPEIEPHHLEKVIIPNAPESLKKEIHELIVESFDLRDQSNDLIDKAEQILYKELDLKPIEELKAEYFDNSVELRNYTTKLSDLRLRFDGSYHIPIVQLVEQEIKKNAKEISSIGELSKNIILAGVFKRTYVDKENGVPFLGGRDITQLNPKVEKFLSKAVHEARIKKELEVFENYVLISDRGTIGKVQIVPKHWNGWAVSQNIIKVIANSNDLAGYLFCFLNSDYGQVLIKREIYGSVVDMIDDKNVDGIHIPLLKNERKQNEINDLVLKANELRYEAHLKEQEAIKKMEEIIDNKTSLHTKR</sequence>
<gene>
    <name evidence="5" type="ORF">D6T69_02275</name>
</gene>
<comment type="similarity">
    <text evidence="1">Belongs to the type-I restriction system S methylase family.</text>
</comment>
<evidence type="ECO:0000256" key="2">
    <source>
        <dbReference type="ARBA" id="ARBA00022747"/>
    </source>
</evidence>
<feature type="domain" description="Type I restriction modification DNA specificity" evidence="4">
    <location>
        <begin position="331"/>
        <end position="459"/>
    </location>
</feature>
<evidence type="ECO:0000313" key="5">
    <source>
        <dbReference type="EMBL" id="AZJ34417.1"/>
    </source>
</evidence>
<dbReference type="PANTHER" id="PTHR30408">
    <property type="entry name" value="TYPE-1 RESTRICTION ENZYME ECOKI SPECIFICITY PROTEIN"/>
    <property type="match status" value="1"/>
</dbReference>
<keyword evidence="5" id="KW-0255">Endonuclease</keyword>
<organism evidence="5 6">
    <name type="scientific">Tenacibaculum singaporense</name>
    <dbReference type="NCBI Taxonomy" id="2358479"/>
    <lineage>
        <taxon>Bacteria</taxon>
        <taxon>Pseudomonadati</taxon>
        <taxon>Bacteroidota</taxon>
        <taxon>Flavobacteriia</taxon>
        <taxon>Flavobacteriales</taxon>
        <taxon>Flavobacteriaceae</taxon>
        <taxon>Tenacibaculum</taxon>
    </lineage>
</organism>
<keyword evidence="6" id="KW-1185">Reference proteome</keyword>
<accession>A0A3S8R3U8</accession>
<dbReference type="InterPro" id="IPR000055">
    <property type="entry name" value="Restrct_endonuc_typeI_TRD"/>
</dbReference>
<dbReference type="InterPro" id="IPR052021">
    <property type="entry name" value="Type-I_RS_S_subunit"/>
</dbReference>
<keyword evidence="5" id="KW-0378">Hydrolase</keyword>
<dbReference type="SUPFAM" id="SSF116734">
    <property type="entry name" value="DNA methylase specificity domain"/>
    <property type="match status" value="2"/>
</dbReference>
<dbReference type="RefSeq" id="WP_125066261.1">
    <property type="nucleotide sequence ID" value="NZ_CP032548.1"/>
</dbReference>
<keyword evidence="2" id="KW-0680">Restriction system</keyword>
<dbReference type="Pfam" id="PF01420">
    <property type="entry name" value="Methylase_S"/>
    <property type="match status" value="2"/>
</dbReference>
<name>A0A3S8R3U8_9FLAO</name>
<dbReference type="REBASE" id="283897">
    <property type="entry name" value="S.Tsp106434ORF2280P"/>
</dbReference>
<evidence type="ECO:0000259" key="4">
    <source>
        <dbReference type="Pfam" id="PF01420"/>
    </source>
</evidence>
<dbReference type="GO" id="GO:0003677">
    <property type="term" value="F:DNA binding"/>
    <property type="evidence" value="ECO:0007669"/>
    <property type="project" value="UniProtKB-KW"/>
</dbReference>
<proteinExistence type="inferred from homology"/>
<dbReference type="KEGG" id="tsig:D6T69_02275"/>
<dbReference type="Gene3D" id="3.90.220.20">
    <property type="entry name" value="DNA methylase specificity domains"/>
    <property type="match status" value="2"/>
</dbReference>
<dbReference type="GO" id="GO:0004519">
    <property type="term" value="F:endonuclease activity"/>
    <property type="evidence" value="ECO:0007669"/>
    <property type="project" value="UniProtKB-KW"/>
</dbReference>
<dbReference type="EMBL" id="CP032548">
    <property type="protein sequence ID" value="AZJ34417.1"/>
    <property type="molecule type" value="Genomic_DNA"/>
</dbReference>
<evidence type="ECO:0000256" key="1">
    <source>
        <dbReference type="ARBA" id="ARBA00010923"/>
    </source>
</evidence>
<dbReference type="AlphaFoldDB" id="A0A3S8R3U8"/>
<dbReference type="PANTHER" id="PTHR30408:SF12">
    <property type="entry name" value="TYPE I RESTRICTION ENZYME MJAVIII SPECIFICITY SUBUNIT"/>
    <property type="match status" value="1"/>
</dbReference>
<evidence type="ECO:0000256" key="3">
    <source>
        <dbReference type="ARBA" id="ARBA00023125"/>
    </source>
</evidence>
<reference evidence="5 6" key="1">
    <citation type="submission" date="2018-09" db="EMBL/GenBank/DDBJ databases">
        <title>Insights into the microbiota of Asian seabass (Lates calcarifer) with tenacibaculosis symptoms and description of sp. nov. Tenacibaculum singaporense.</title>
        <authorList>
            <person name="Miyake S."/>
            <person name="Soh M."/>
            <person name="Azman M.N."/>
            <person name="Ngoh S.Y."/>
            <person name="Orban L."/>
        </authorList>
    </citation>
    <scope>NUCLEOTIDE SEQUENCE [LARGE SCALE GENOMIC DNA]</scope>
    <source>
        <strain evidence="5 6">DSM 106434</strain>
    </source>
</reference>
<dbReference type="GO" id="GO:0009307">
    <property type="term" value="P:DNA restriction-modification system"/>
    <property type="evidence" value="ECO:0007669"/>
    <property type="project" value="UniProtKB-KW"/>
</dbReference>
<feature type="domain" description="Type I restriction modification DNA specificity" evidence="4">
    <location>
        <begin position="116"/>
        <end position="222"/>
    </location>
</feature>
<keyword evidence="3" id="KW-0238">DNA-binding</keyword>
<dbReference type="Proteomes" id="UP000274593">
    <property type="component" value="Chromosome"/>
</dbReference>
<keyword evidence="5" id="KW-0540">Nuclease</keyword>
<protein>
    <submittedName>
        <fullName evidence="5">Restriction endonuclease subunit S</fullName>
    </submittedName>
</protein>
<evidence type="ECO:0000313" key="6">
    <source>
        <dbReference type="Proteomes" id="UP000274593"/>
    </source>
</evidence>